<keyword evidence="1" id="KW-0472">Membrane</keyword>
<feature type="transmembrane region" description="Helical" evidence="1">
    <location>
        <begin position="519"/>
        <end position="536"/>
    </location>
</feature>
<evidence type="ECO:0008006" key="4">
    <source>
        <dbReference type="Google" id="ProtNLM"/>
    </source>
</evidence>
<proteinExistence type="predicted"/>
<feature type="transmembrane region" description="Helical" evidence="1">
    <location>
        <begin position="166"/>
        <end position="187"/>
    </location>
</feature>
<dbReference type="Proteomes" id="UP000217103">
    <property type="component" value="Unassembled WGS sequence"/>
</dbReference>
<feature type="transmembrane region" description="Helical" evidence="1">
    <location>
        <begin position="130"/>
        <end position="154"/>
    </location>
</feature>
<reference evidence="2 3" key="1">
    <citation type="submission" date="2016-10" db="EMBL/GenBank/DDBJ databases">
        <authorList>
            <person name="de Groot N.N."/>
        </authorList>
    </citation>
    <scope>NUCLEOTIDE SEQUENCE [LARGE SCALE GENOMIC DNA]</scope>
    <source>
        <strain evidence="2 3">DSM 43794</strain>
    </source>
</reference>
<gene>
    <name evidence="2" type="ORF">SAMN04489764_4310</name>
</gene>
<dbReference type="AlphaFoldDB" id="A0A1H1HDA6"/>
<dbReference type="OrthoDB" id="6017159at2"/>
<feature type="transmembrane region" description="Helical" evidence="1">
    <location>
        <begin position="194"/>
        <end position="213"/>
    </location>
</feature>
<feature type="transmembrane region" description="Helical" evidence="1">
    <location>
        <begin position="456"/>
        <end position="474"/>
    </location>
</feature>
<feature type="transmembrane region" description="Helical" evidence="1">
    <location>
        <begin position="486"/>
        <end position="507"/>
    </location>
</feature>
<evidence type="ECO:0000256" key="1">
    <source>
        <dbReference type="SAM" id="Phobius"/>
    </source>
</evidence>
<dbReference type="RefSeq" id="WP_093261400.1">
    <property type="nucleotide sequence ID" value="NZ_FNKK01000002.1"/>
</dbReference>
<feature type="transmembrane region" description="Helical" evidence="1">
    <location>
        <begin position="38"/>
        <end position="55"/>
    </location>
</feature>
<accession>A0A1H1HDA6</accession>
<organism evidence="2 3">
    <name type="scientific">Thermostaphylospora chromogena</name>
    <dbReference type="NCBI Taxonomy" id="35622"/>
    <lineage>
        <taxon>Bacteria</taxon>
        <taxon>Bacillati</taxon>
        <taxon>Actinomycetota</taxon>
        <taxon>Actinomycetes</taxon>
        <taxon>Streptosporangiales</taxon>
        <taxon>Thermomonosporaceae</taxon>
        <taxon>Thermostaphylospora</taxon>
    </lineage>
</organism>
<keyword evidence="1" id="KW-1133">Transmembrane helix</keyword>
<feature type="transmembrane region" description="Helical" evidence="1">
    <location>
        <begin position="75"/>
        <end position="99"/>
    </location>
</feature>
<evidence type="ECO:0000313" key="3">
    <source>
        <dbReference type="Proteomes" id="UP000217103"/>
    </source>
</evidence>
<feature type="transmembrane region" description="Helical" evidence="1">
    <location>
        <begin position="364"/>
        <end position="381"/>
    </location>
</feature>
<protein>
    <recommendedName>
        <fullName evidence="4">ABC-2 family transporter protein</fullName>
    </recommendedName>
</protein>
<evidence type="ECO:0000313" key="2">
    <source>
        <dbReference type="EMBL" id="SDR23424.1"/>
    </source>
</evidence>
<feature type="transmembrane region" description="Helical" evidence="1">
    <location>
        <begin position="387"/>
        <end position="405"/>
    </location>
</feature>
<name>A0A1H1HDA6_9ACTN</name>
<feature type="transmembrane region" description="Helical" evidence="1">
    <location>
        <begin position="275"/>
        <end position="296"/>
    </location>
</feature>
<sequence>MTAATATTTFGAPIAPAGPVHTLIGIAIGDFRDRVRRPAYAVILAAAVGLGYLATPDAESRWVVMNLGSYRGLYNSAYIGMASALAGALWITLGGFYVVRNAITRDERSGVGELLAATPLRASAYFAGKFLSNVLVLTSMLGVLAVTALVIQIARGEYTTIEPLDLLMPFALIGFPMVVLTAAAALLFEAIPPLRAGLGNVVWFFVWLVIAVGGQSPHAPLGGIGVHPIAVSMRREMIANGIDPFGQEFSLGLTYLDRPLRTFEWSGYEPSAEFVLGRVALIGVAVVLALLPALWFGRFDPARSAAHPAAPPADPEPAVAAVTSPRPIEHAPAVPPRAGVRMGGSMGWLLVGELRILLQGVSRWWWLGVLAISLVAAVAPTGTGSRFVLPAAWIWPVLIWSRLGTQRQEYGVETLIAAYPAAHRRIVAEYLAGVVVTALVGAVPLLRMVIAADRVGVGAWAAAVLFIPALALALGTLSRTHRLFQIIYLALWYATVNGVPFVDYMGLVRSGDRLAGPPSAAIAGLALLLLGSALLTRTARRRLAR</sequence>
<feature type="transmembrane region" description="Helical" evidence="1">
    <location>
        <begin position="426"/>
        <end position="450"/>
    </location>
</feature>
<dbReference type="STRING" id="35622.SAMN04489764_4310"/>
<dbReference type="EMBL" id="FNKK01000002">
    <property type="protein sequence ID" value="SDR23424.1"/>
    <property type="molecule type" value="Genomic_DNA"/>
</dbReference>
<keyword evidence="1" id="KW-0812">Transmembrane</keyword>
<keyword evidence="3" id="KW-1185">Reference proteome</keyword>